<comment type="caution">
    <text evidence="1">The sequence shown here is derived from an EMBL/GenBank/DDBJ whole genome shotgun (WGS) entry which is preliminary data.</text>
</comment>
<protein>
    <recommendedName>
        <fullName evidence="3">DUF4817 domain-containing protein</fullName>
    </recommendedName>
</protein>
<name>A0A4Y2BSJ5_ARAVE</name>
<keyword evidence="2" id="KW-1185">Reference proteome</keyword>
<dbReference type="Proteomes" id="UP000499080">
    <property type="component" value="Unassembled WGS sequence"/>
</dbReference>
<evidence type="ECO:0000313" key="2">
    <source>
        <dbReference type="Proteomes" id="UP000499080"/>
    </source>
</evidence>
<proteinExistence type="predicted"/>
<dbReference type="AlphaFoldDB" id="A0A4Y2BSJ5"/>
<accession>A0A4Y2BSJ5</accession>
<organism evidence="1 2">
    <name type="scientific">Araneus ventricosus</name>
    <name type="common">Orbweaver spider</name>
    <name type="synonym">Epeira ventricosa</name>
    <dbReference type="NCBI Taxonomy" id="182803"/>
    <lineage>
        <taxon>Eukaryota</taxon>
        <taxon>Metazoa</taxon>
        <taxon>Ecdysozoa</taxon>
        <taxon>Arthropoda</taxon>
        <taxon>Chelicerata</taxon>
        <taxon>Arachnida</taxon>
        <taxon>Araneae</taxon>
        <taxon>Araneomorphae</taxon>
        <taxon>Entelegynae</taxon>
        <taxon>Araneoidea</taxon>
        <taxon>Araneidae</taxon>
        <taxon>Araneus</taxon>
    </lineage>
</organism>
<reference evidence="1 2" key="1">
    <citation type="journal article" date="2019" name="Sci. Rep.">
        <title>Orb-weaving spider Araneus ventricosus genome elucidates the spidroin gene catalogue.</title>
        <authorList>
            <person name="Kono N."/>
            <person name="Nakamura H."/>
            <person name="Ohtoshi R."/>
            <person name="Moran D.A.P."/>
            <person name="Shinohara A."/>
            <person name="Yoshida Y."/>
            <person name="Fujiwara M."/>
            <person name="Mori M."/>
            <person name="Tomita M."/>
            <person name="Arakawa K."/>
        </authorList>
    </citation>
    <scope>NUCLEOTIDE SEQUENCE [LARGE SCALE GENOMIC DNA]</scope>
</reference>
<dbReference type="EMBL" id="BGPR01000107">
    <property type="protein sequence ID" value="GBL94923.1"/>
    <property type="molecule type" value="Genomic_DNA"/>
</dbReference>
<evidence type="ECO:0008006" key="3">
    <source>
        <dbReference type="Google" id="ProtNLM"/>
    </source>
</evidence>
<gene>
    <name evidence="1" type="ORF">AVEN_187443_1</name>
</gene>
<evidence type="ECO:0000313" key="1">
    <source>
        <dbReference type="EMBL" id="GBL94923.1"/>
    </source>
</evidence>
<sequence length="86" mass="9748">MPETSSHYHIKRYLNGESPTVALRHFLMAKGLKKKKEFISCPGILTIVQSILETGRFEQRSQNDRPSFTGGRDTAILVNEGFSNEH</sequence>